<proteinExistence type="predicted"/>
<dbReference type="InParanoid" id="F5YB23"/>
<dbReference type="KEGG" id="taz:TREAZ_3046"/>
<gene>
    <name evidence="1" type="ordered locus">TREAZ_3046</name>
</gene>
<protein>
    <submittedName>
        <fullName evidence="1">Uncharacterized protein</fullName>
    </submittedName>
</protein>
<dbReference type="HOGENOM" id="CLU_3105015_0_0_12"/>
<organism evidence="1 2">
    <name type="scientific">Leadbettera azotonutricia (strain ATCC BAA-888 / DSM 13862 / ZAS-9)</name>
    <name type="common">Treponema azotonutricium</name>
    <dbReference type="NCBI Taxonomy" id="545695"/>
    <lineage>
        <taxon>Bacteria</taxon>
        <taxon>Pseudomonadati</taxon>
        <taxon>Spirochaetota</taxon>
        <taxon>Spirochaetia</taxon>
        <taxon>Spirochaetales</taxon>
        <taxon>Breznakiellaceae</taxon>
        <taxon>Leadbettera</taxon>
    </lineage>
</organism>
<dbReference type="AlphaFoldDB" id="F5YB23"/>
<accession>F5YB23</accession>
<evidence type="ECO:0000313" key="2">
    <source>
        <dbReference type="Proteomes" id="UP000009222"/>
    </source>
</evidence>
<dbReference type="EMBL" id="CP001841">
    <property type="protein sequence ID" value="AEF81661.1"/>
    <property type="molecule type" value="Genomic_DNA"/>
</dbReference>
<reference evidence="1 2" key="2">
    <citation type="journal article" date="2011" name="ISME J.">
        <title>RNA-seq reveals cooperative metabolic interactions between two termite-gut spirochete species in co-culture.</title>
        <authorList>
            <person name="Rosenthal A.Z."/>
            <person name="Matson E.G."/>
            <person name="Eldar A."/>
            <person name="Leadbetter J.R."/>
        </authorList>
    </citation>
    <scope>NUCLEOTIDE SEQUENCE [LARGE SCALE GENOMIC DNA]</scope>
    <source>
        <strain evidence="2">ATCC BAA-888 / DSM 13862 / ZAS-9</strain>
    </source>
</reference>
<name>F5YB23_LEAAZ</name>
<evidence type="ECO:0000313" key="1">
    <source>
        <dbReference type="EMBL" id="AEF81661.1"/>
    </source>
</evidence>
<reference evidence="2" key="1">
    <citation type="submission" date="2009-12" db="EMBL/GenBank/DDBJ databases">
        <title>Complete sequence of Treponema azotonutricium strain ZAS-9.</title>
        <authorList>
            <person name="Tetu S.G."/>
            <person name="Matson E."/>
            <person name="Ren Q."/>
            <person name="Seshadri R."/>
            <person name="Elbourne L."/>
            <person name="Hassan K.A."/>
            <person name="Durkin A."/>
            <person name="Radune D."/>
            <person name="Mohamoud Y."/>
            <person name="Shay R."/>
            <person name="Jin S."/>
            <person name="Zhang X."/>
            <person name="Lucey K."/>
            <person name="Ballor N.R."/>
            <person name="Ottesen E."/>
            <person name="Rosenthal R."/>
            <person name="Allen A."/>
            <person name="Leadbetter J.R."/>
            <person name="Paulsen I.T."/>
        </authorList>
    </citation>
    <scope>NUCLEOTIDE SEQUENCE [LARGE SCALE GENOMIC DNA]</scope>
    <source>
        <strain evidence="2">ATCC BAA-888 / DSM 13862 / ZAS-9</strain>
    </source>
</reference>
<keyword evidence="2" id="KW-1185">Reference proteome</keyword>
<dbReference type="Proteomes" id="UP000009222">
    <property type="component" value="Chromosome"/>
</dbReference>
<sequence>MLIKDRALGGILRILRAMSLNLPIVQYTLNNIRSILSISRSAGSISQKKIA</sequence>